<dbReference type="EMBL" id="KZ678131">
    <property type="protein sequence ID" value="PSN71214.1"/>
    <property type="molecule type" value="Genomic_DNA"/>
</dbReference>
<dbReference type="Proteomes" id="UP000240883">
    <property type="component" value="Unassembled WGS sequence"/>
</dbReference>
<sequence length="228" mass="24405">MLAGPWEVGILKLPPVSHGGCSIMGSESGSPSRLHPQQSMYPQQNMFTLTFCQRNLDAGCRRVSRPRTWGAQARPEAAVTSPEDHASTPTWPRRKRHSEDVQPQAERAWMGLYSWPGKQRCYNRAVQPSSHPAMHACTRGQEQRGRAAGDTRGAQGVSGSGPCCRGASECLAPRLAHAFSLLPALGAARMAAWPSGCTKAGPCPAFRPANATAMRLHSPPAPASLSST</sequence>
<reference evidence="2 3" key="1">
    <citation type="journal article" date="2018" name="Front. Microbiol.">
        <title>Genome-Wide Analysis of Corynespora cassiicola Leaf Fall Disease Putative Effectors.</title>
        <authorList>
            <person name="Lopez D."/>
            <person name="Ribeiro S."/>
            <person name="Label P."/>
            <person name="Fumanal B."/>
            <person name="Venisse J.S."/>
            <person name="Kohler A."/>
            <person name="de Oliveira R.R."/>
            <person name="Labutti K."/>
            <person name="Lipzen A."/>
            <person name="Lail K."/>
            <person name="Bauer D."/>
            <person name="Ohm R.A."/>
            <person name="Barry K.W."/>
            <person name="Spatafora J."/>
            <person name="Grigoriev I.V."/>
            <person name="Martin F.M."/>
            <person name="Pujade-Renaud V."/>
        </authorList>
    </citation>
    <scope>NUCLEOTIDE SEQUENCE [LARGE SCALE GENOMIC DNA]</scope>
    <source>
        <strain evidence="2 3">Philippines</strain>
    </source>
</reference>
<proteinExistence type="predicted"/>
<evidence type="ECO:0000313" key="2">
    <source>
        <dbReference type="EMBL" id="PSN71214.1"/>
    </source>
</evidence>
<gene>
    <name evidence="2" type="ORF">BS50DRAFT_277686</name>
</gene>
<dbReference type="AlphaFoldDB" id="A0A2T2P0K6"/>
<name>A0A2T2P0K6_CORCC</name>
<feature type="region of interest" description="Disordered" evidence="1">
    <location>
        <begin position="68"/>
        <end position="103"/>
    </location>
</feature>
<keyword evidence="3" id="KW-1185">Reference proteome</keyword>
<accession>A0A2T2P0K6</accession>
<organism evidence="2 3">
    <name type="scientific">Corynespora cassiicola Philippines</name>
    <dbReference type="NCBI Taxonomy" id="1448308"/>
    <lineage>
        <taxon>Eukaryota</taxon>
        <taxon>Fungi</taxon>
        <taxon>Dikarya</taxon>
        <taxon>Ascomycota</taxon>
        <taxon>Pezizomycotina</taxon>
        <taxon>Dothideomycetes</taxon>
        <taxon>Pleosporomycetidae</taxon>
        <taxon>Pleosporales</taxon>
        <taxon>Corynesporascaceae</taxon>
        <taxon>Corynespora</taxon>
    </lineage>
</organism>
<evidence type="ECO:0000256" key="1">
    <source>
        <dbReference type="SAM" id="MobiDB-lite"/>
    </source>
</evidence>
<evidence type="ECO:0000313" key="3">
    <source>
        <dbReference type="Proteomes" id="UP000240883"/>
    </source>
</evidence>
<protein>
    <submittedName>
        <fullName evidence="2">Uncharacterized protein</fullName>
    </submittedName>
</protein>